<organism evidence="1 2">
    <name type="scientific">Poecilia formosa</name>
    <name type="common">Amazon molly</name>
    <name type="synonym">Limia formosa</name>
    <dbReference type="NCBI Taxonomy" id="48698"/>
    <lineage>
        <taxon>Eukaryota</taxon>
        <taxon>Metazoa</taxon>
        <taxon>Chordata</taxon>
        <taxon>Craniata</taxon>
        <taxon>Vertebrata</taxon>
        <taxon>Euteleostomi</taxon>
        <taxon>Actinopterygii</taxon>
        <taxon>Neopterygii</taxon>
        <taxon>Teleostei</taxon>
        <taxon>Neoteleostei</taxon>
        <taxon>Acanthomorphata</taxon>
        <taxon>Ovalentaria</taxon>
        <taxon>Atherinomorphae</taxon>
        <taxon>Cyprinodontiformes</taxon>
        <taxon>Poeciliidae</taxon>
        <taxon>Poeciliinae</taxon>
        <taxon>Poecilia</taxon>
    </lineage>
</organism>
<dbReference type="PANTHER" id="PTHR14241:SF1">
    <property type="entry name" value="INTERFERON-INDUCED PROTEIN 44-RELATED"/>
    <property type="match status" value="1"/>
</dbReference>
<dbReference type="PANTHER" id="PTHR14241">
    <property type="entry name" value="INTERFERON-INDUCED PROTEIN 44"/>
    <property type="match status" value="1"/>
</dbReference>
<dbReference type="Proteomes" id="UP000028760">
    <property type="component" value="Unassembled WGS sequence"/>
</dbReference>
<dbReference type="GeneTree" id="ENSGT00940000160560"/>
<dbReference type="EMBL" id="AYCK01025581">
    <property type="status" value="NOT_ANNOTATED_CDS"/>
    <property type="molecule type" value="Genomic_DNA"/>
</dbReference>
<dbReference type="Gene3D" id="3.40.50.300">
    <property type="entry name" value="P-loop containing nucleotide triphosphate hydrolases"/>
    <property type="match status" value="1"/>
</dbReference>
<proteinExistence type="predicted"/>
<evidence type="ECO:0000313" key="2">
    <source>
        <dbReference type="Proteomes" id="UP000028760"/>
    </source>
</evidence>
<dbReference type="AlphaFoldDB" id="A0A087X5Y3"/>
<keyword evidence="2" id="KW-1185">Reference proteome</keyword>
<reference evidence="2" key="1">
    <citation type="submission" date="2013-10" db="EMBL/GenBank/DDBJ databases">
        <authorList>
            <person name="Schartl M."/>
            <person name="Warren W."/>
        </authorList>
    </citation>
    <scope>NUCLEOTIDE SEQUENCE [LARGE SCALE GENOMIC DNA]</scope>
    <source>
        <strain evidence="2">female</strain>
    </source>
</reference>
<sequence>MNVVLFCGVSVQRHHFHPPMGGQPSVPPPPPSPLFDDPWMNVSWGDNNRDLHYVDSFRPVNDEVRHIRVLLYGPVGAGKSSFITSVSNALRRRMTCEALASAANSSGQSFSKKYLTHRIRKGGKGNYYCLVLNDTMGLEEGYGRGIHTHDIKLAMMGHVKEGYKFNPLAPLSNGDPDYNSSPSLNDRVHVMVCVHNANAPEMKSSILLKLREIREAASRKGVPQLAVLTNVDEACIDTKTSLRNVYRSKYLKKKISEFSSSFGIPINCILPVKNYSHEIQTCSDVDTLILRAVRLIDLGHDFTNKVLR</sequence>
<dbReference type="eggNOG" id="ENOG502S0VM">
    <property type="taxonomic scope" value="Eukaryota"/>
</dbReference>
<reference evidence="1" key="3">
    <citation type="submission" date="2025-09" db="UniProtKB">
        <authorList>
            <consortium name="Ensembl"/>
        </authorList>
    </citation>
    <scope>IDENTIFICATION</scope>
</reference>
<dbReference type="OMA" id="HVMVCVH"/>
<reference evidence="1" key="2">
    <citation type="submission" date="2025-08" db="UniProtKB">
        <authorList>
            <consortium name="Ensembl"/>
        </authorList>
    </citation>
    <scope>IDENTIFICATION</scope>
</reference>
<dbReference type="STRING" id="48698.ENSPFOP00000001186"/>
<dbReference type="GO" id="GO:0006955">
    <property type="term" value="P:immune response"/>
    <property type="evidence" value="ECO:0007669"/>
    <property type="project" value="TreeGrafter"/>
</dbReference>
<dbReference type="SUPFAM" id="SSF52540">
    <property type="entry name" value="P-loop containing nucleoside triphosphate hydrolases"/>
    <property type="match status" value="1"/>
</dbReference>
<name>A0A087X5Y3_POEFO</name>
<evidence type="ECO:0008006" key="3">
    <source>
        <dbReference type="Google" id="ProtNLM"/>
    </source>
</evidence>
<protein>
    <recommendedName>
        <fullName evidence="3">G domain-containing protein</fullName>
    </recommendedName>
</protein>
<dbReference type="InterPro" id="IPR027417">
    <property type="entry name" value="P-loop_NTPase"/>
</dbReference>
<accession>A0A087X5Y3</accession>
<evidence type="ECO:0000313" key="1">
    <source>
        <dbReference type="Ensembl" id="ENSPFOP00000001186.2"/>
    </source>
</evidence>
<dbReference type="Ensembl" id="ENSPFOT00000001189.1">
    <property type="protein sequence ID" value="ENSPFOP00000001186.2"/>
    <property type="gene ID" value="ENSPFOG00000001272.1"/>
</dbReference>